<keyword evidence="6 9" id="KW-0812">Transmembrane</keyword>
<dbReference type="GO" id="GO:0032217">
    <property type="term" value="F:riboflavin transmembrane transporter activity"/>
    <property type="evidence" value="ECO:0007669"/>
    <property type="project" value="UniProtKB-UniRule"/>
</dbReference>
<protein>
    <recommendedName>
        <fullName evidence="9">Riboflavin transporter</fullName>
    </recommendedName>
</protein>
<accession>A0AAV6TJG2</accession>
<dbReference type="GO" id="GO:0005886">
    <property type="term" value="C:plasma membrane"/>
    <property type="evidence" value="ECO:0007669"/>
    <property type="project" value="UniProtKB-SubCell"/>
</dbReference>
<comment type="subcellular location">
    <subcellularLocation>
        <location evidence="2 9">Cell membrane</location>
        <topology evidence="2 9">Multi-pass membrane protein</topology>
    </subcellularLocation>
</comment>
<comment type="caution">
    <text evidence="10">The sequence shown here is derived from an EMBL/GenBank/DDBJ whole genome shotgun (WGS) entry which is preliminary data.</text>
</comment>
<comment type="catalytic activity">
    <reaction evidence="1 9">
        <text>riboflavin(in) = riboflavin(out)</text>
        <dbReference type="Rhea" id="RHEA:35015"/>
        <dbReference type="ChEBI" id="CHEBI:57986"/>
    </reaction>
</comment>
<evidence type="ECO:0000256" key="5">
    <source>
        <dbReference type="ARBA" id="ARBA00022475"/>
    </source>
</evidence>
<comment type="function">
    <text evidence="9">Plasma membrane transporter mediating the uptake by cells of the water soluble vitamin B2/riboflavin that plays a key role in biochemical oxidation-reduction reactions of the carbohydrate, lipid, and amino acid metabolism.</text>
</comment>
<dbReference type="EMBL" id="JAFNEN010003784">
    <property type="protein sequence ID" value="KAG8171590.1"/>
    <property type="molecule type" value="Genomic_DNA"/>
</dbReference>
<evidence type="ECO:0000256" key="6">
    <source>
        <dbReference type="ARBA" id="ARBA00022692"/>
    </source>
</evidence>
<evidence type="ECO:0000256" key="2">
    <source>
        <dbReference type="ARBA" id="ARBA00004651"/>
    </source>
</evidence>
<dbReference type="Proteomes" id="UP000827092">
    <property type="component" value="Unassembled WGS sequence"/>
</dbReference>
<evidence type="ECO:0000256" key="1">
    <source>
        <dbReference type="ARBA" id="ARBA00000215"/>
    </source>
</evidence>
<evidence type="ECO:0000313" key="11">
    <source>
        <dbReference type="Proteomes" id="UP000827092"/>
    </source>
</evidence>
<evidence type="ECO:0000256" key="7">
    <source>
        <dbReference type="ARBA" id="ARBA00022989"/>
    </source>
</evidence>
<feature type="transmembrane region" description="Helical" evidence="9">
    <location>
        <begin position="41"/>
        <end position="61"/>
    </location>
</feature>
<comment type="similarity">
    <text evidence="3 9">Belongs to the riboflavin transporter family.</text>
</comment>
<name>A0AAV6TJG2_9ARAC</name>
<keyword evidence="4 9" id="KW-0813">Transport</keyword>
<keyword evidence="7 9" id="KW-1133">Transmembrane helix</keyword>
<evidence type="ECO:0000256" key="4">
    <source>
        <dbReference type="ARBA" id="ARBA00022448"/>
    </source>
</evidence>
<sequence length="106" mass="11475">MFGCWRSQHPLIFSPRNPSLCLAEHLLGHTTTVFGHTHSTALLVLTFFLSCVDCTSSLLYLPFIANFKEQYVVSYLIGSGLSGPIPGLLAIAQGVGGYADCRNVSQ</sequence>
<evidence type="ECO:0000256" key="9">
    <source>
        <dbReference type="RuleBase" id="RU368035"/>
    </source>
</evidence>
<dbReference type="PANTHER" id="PTHR12929:SF10">
    <property type="entry name" value="RIBOFLAVIN TRANSPORTER"/>
    <property type="match status" value="1"/>
</dbReference>
<dbReference type="AlphaFoldDB" id="A0AAV6TJG2"/>
<keyword evidence="8 9" id="KW-0472">Membrane</keyword>
<keyword evidence="5 9" id="KW-1003">Cell membrane</keyword>
<comment type="caution">
    <text evidence="9">Lacks conserved residue(s) required for the propagation of feature annotation.</text>
</comment>
<dbReference type="InterPro" id="IPR009357">
    <property type="entry name" value="Riboflavin_transptr"/>
</dbReference>
<keyword evidence="11" id="KW-1185">Reference proteome</keyword>
<reference evidence="10 11" key="1">
    <citation type="journal article" date="2022" name="Nat. Ecol. Evol.">
        <title>A masculinizing supergene underlies an exaggerated male reproductive morph in a spider.</title>
        <authorList>
            <person name="Hendrickx F."/>
            <person name="De Corte Z."/>
            <person name="Sonet G."/>
            <person name="Van Belleghem S.M."/>
            <person name="Kostlbacher S."/>
            <person name="Vangestel C."/>
        </authorList>
    </citation>
    <scope>NUCLEOTIDE SEQUENCE [LARGE SCALE GENOMIC DNA]</scope>
    <source>
        <strain evidence="10">W744_W776</strain>
    </source>
</reference>
<evidence type="ECO:0000256" key="3">
    <source>
        <dbReference type="ARBA" id="ARBA00006366"/>
    </source>
</evidence>
<dbReference type="Pfam" id="PF06237">
    <property type="entry name" value="SLC52_ribofla_tr"/>
    <property type="match status" value="1"/>
</dbReference>
<evidence type="ECO:0000256" key="8">
    <source>
        <dbReference type="ARBA" id="ARBA00023136"/>
    </source>
</evidence>
<gene>
    <name evidence="10" type="ORF">JTE90_018605</name>
</gene>
<evidence type="ECO:0000313" key="10">
    <source>
        <dbReference type="EMBL" id="KAG8171590.1"/>
    </source>
</evidence>
<organism evidence="10 11">
    <name type="scientific">Oedothorax gibbosus</name>
    <dbReference type="NCBI Taxonomy" id="931172"/>
    <lineage>
        <taxon>Eukaryota</taxon>
        <taxon>Metazoa</taxon>
        <taxon>Ecdysozoa</taxon>
        <taxon>Arthropoda</taxon>
        <taxon>Chelicerata</taxon>
        <taxon>Arachnida</taxon>
        <taxon>Araneae</taxon>
        <taxon>Araneomorphae</taxon>
        <taxon>Entelegynae</taxon>
        <taxon>Araneoidea</taxon>
        <taxon>Linyphiidae</taxon>
        <taxon>Erigoninae</taxon>
        <taxon>Oedothorax</taxon>
    </lineage>
</organism>
<proteinExistence type="inferred from homology"/>
<dbReference type="PANTHER" id="PTHR12929">
    <property type="entry name" value="SOLUTE CARRIER FAMILY 52"/>
    <property type="match status" value="1"/>
</dbReference>